<evidence type="ECO:0000313" key="3">
    <source>
        <dbReference type="Proteomes" id="UP000294575"/>
    </source>
</evidence>
<sequence length="339" mass="38042">MDPSRTESLGQYLAAQLPGFQGPLQAKKFPGGQSNPTYLLTAASGEYVLRRKPDGVLLQSAHAVDREFRVISALRDTPVPVPQALLLCDDEQVAGSMFYVMSHEPGHIFWDPALPEITQEQRIDYYREAVQTLAALHSVDLEQAGLSDFGRPQAYFQRQLQRWVQQYRASETGTLPAFEQLIVWLEENLPEDDGQVSLIHGDYRFDNLIFQPDAVKIRAIIDWELSTLGHPLADIAYFCMCLRLPSAGSYKGLHQVDRGALGLPSEAEIRKLYCRARGIEHIEHWTFYVAFSFFRLAAILQGVYKRALDGNASSTQALQVGKMAQPLAQMALDMIATEQ</sequence>
<dbReference type="Gene3D" id="3.30.200.20">
    <property type="entry name" value="Phosphorylase Kinase, domain 1"/>
    <property type="match status" value="1"/>
</dbReference>
<dbReference type="Proteomes" id="UP000294575">
    <property type="component" value="Unassembled WGS sequence"/>
</dbReference>
<dbReference type="InterPro" id="IPR052898">
    <property type="entry name" value="ACAD10-like"/>
</dbReference>
<dbReference type="InterPro" id="IPR011009">
    <property type="entry name" value="Kinase-like_dom_sf"/>
</dbReference>
<dbReference type="RefSeq" id="WP_101497196.1">
    <property type="nucleotide sequence ID" value="NZ_LNJZ01000008.1"/>
</dbReference>
<dbReference type="AlphaFoldDB" id="A0A4R6U1B1"/>
<dbReference type="CDD" id="cd05154">
    <property type="entry name" value="ACAD10_11_N-like"/>
    <property type="match status" value="1"/>
</dbReference>
<keyword evidence="2" id="KW-0808">Transferase</keyword>
<dbReference type="Pfam" id="PF01636">
    <property type="entry name" value="APH"/>
    <property type="match status" value="1"/>
</dbReference>
<keyword evidence="2" id="KW-0418">Kinase</keyword>
<dbReference type="Gene3D" id="3.90.1200.10">
    <property type="match status" value="1"/>
</dbReference>
<evidence type="ECO:0000313" key="2">
    <source>
        <dbReference type="EMBL" id="TDQ38189.1"/>
    </source>
</evidence>
<comment type="caution">
    <text evidence="2">The sequence shown here is derived from an EMBL/GenBank/DDBJ whole genome shotgun (WGS) entry which is preliminary data.</text>
</comment>
<dbReference type="EMBL" id="SNYK01000005">
    <property type="protein sequence ID" value="TDQ38189.1"/>
    <property type="molecule type" value="Genomic_DNA"/>
</dbReference>
<dbReference type="InterPro" id="IPR002575">
    <property type="entry name" value="Aminoglycoside_PTrfase"/>
</dbReference>
<dbReference type="InterPro" id="IPR041726">
    <property type="entry name" value="ACAD10_11_N"/>
</dbReference>
<dbReference type="PANTHER" id="PTHR47829">
    <property type="entry name" value="HYDROLASE, PUTATIVE (AFU_ORTHOLOGUE AFUA_1G12880)-RELATED"/>
    <property type="match status" value="1"/>
</dbReference>
<name>A0A4R6U1B1_9GAMM</name>
<protein>
    <submittedName>
        <fullName evidence="2">Aminoglycoside phosphotransferase (APT) family kinase protein</fullName>
    </submittedName>
</protein>
<proteinExistence type="predicted"/>
<organism evidence="2 3">
    <name type="scientific">Thiopseudomonas denitrificans</name>
    <dbReference type="NCBI Taxonomy" id="1501432"/>
    <lineage>
        <taxon>Bacteria</taxon>
        <taxon>Pseudomonadati</taxon>
        <taxon>Pseudomonadota</taxon>
        <taxon>Gammaproteobacteria</taxon>
        <taxon>Pseudomonadales</taxon>
        <taxon>Pseudomonadaceae</taxon>
        <taxon>Thiopseudomonas</taxon>
    </lineage>
</organism>
<feature type="domain" description="Aminoglycoside phosphotransferase" evidence="1">
    <location>
        <begin position="26"/>
        <end position="240"/>
    </location>
</feature>
<evidence type="ECO:0000259" key="1">
    <source>
        <dbReference type="Pfam" id="PF01636"/>
    </source>
</evidence>
<reference evidence="2 3" key="1">
    <citation type="submission" date="2019-03" db="EMBL/GenBank/DDBJ databases">
        <title>Genomic Encyclopedia of Type Strains, Phase IV (KMG-IV): sequencing the most valuable type-strain genomes for metagenomic binning, comparative biology and taxonomic classification.</title>
        <authorList>
            <person name="Goeker M."/>
        </authorList>
    </citation>
    <scope>NUCLEOTIDE SEQUENCE [LARGE SCALE GENOMIC DNA]</scope>
    <source>
        <strain evidence="2 3">DSM 28679</strain>
    </source>
</reference>
<gene>
    <name evidence="2" type="ORF">DFQ45_105100</name>
</gene>
<keyword evidence="3" id="KW-1185">Reference proteome</keyword>
<dbReference type="OrthoDB" id="3806873at2"/>
<dbReference type="GO" id="GO:0016301">
    <property type="term" value="F:kinase activity"/>
    <property type="evidence" value="ECO:0007669"/>
    <property type="project" value="UniProtKB-KW"/>
</dbReference>
<accession>A0A4R6U1B1</accession>
<dbReference type="PANTHER" id="PTHR47829:SF3">
    <property type="entry name" value="AMINOGLYCOSIDE PHOSPHOTRANSFERASE DOMAIN-CONTAINING PROTEIN"/>
    <property type="match status" value="1"/>
</dbReference>
<dbReference type="SUPFAM" id="SSF56112">
    <property type="entry name" value="Protein kinase-like (PK-like)"/>
    <property type="match status" value="1"/>
</dbReference>